<dbReference type="EMBL" id="JADGJQ010000007">
    <property type="protein sequence ID" value="KAJ3183110.1"/>
    <property type="molecule type" value="Genomic_DNA"/>
</dbReference>
<name>A0AAD5XSW4_9FUNG</name>
<keyword evidence="3" id="KW-1185">Reference proteome</keyword>
<keyword evidence="1" id="KW-0732">Signal</keyword>
<accession>A0AAD5XSW4</accession>
<comment type="caution">
    <text evidence="2">The sequence shown here is derived from an EMBL/GenBank/DDBJ whole genome shotgun (WGS) entry which is preliminary data.</text>
</comment>
<dbReference type="AlphaFoldDB" id="A0AAD5XSW4"/>
<protein>
    <submittedName>
        <fullName evidence="2">Uncharacterized protein</fullName>
    </submittedName>
</protein>
<organism evidence="2 3">
    <name type="scientific">Geranomyces variabilis</name>
    <dbReference type="NCBI Taxonomy" id="109894"/>
    <lineage>
        <taxon>Eukaryota</taxon>
        <taxon>Fungi</taxon>
        <taxon>Fungi incertae sedis</taxon>
        <taxon>Chytridiomycota</taxon>
        <taxon>Chytridiomycota incertae sedis</taxon>
        <taxon>Chytridiomycetes</taxon>
        <taxon>Spizellomycetales</taxon>
        <taxon>Powellomycetaceae</taxon>
        <taxon>Geranomyces</taxon>
    </lineage>
</organism>
<gene>
    <name evidence="2" type="ORF">HDU87_007532</name>
</gene>
<dbReference type="Proteomes" id="UP001212152">
    <property type="component" value="Unassembled WGS sequence"/>
</dbReference>
<evidence type="ECO:0000256" key="1">
    <source>
        <dbReference type="SAM" id="SignalP"/>
    </source>
</evidence>
<reference evidence="2" key="1">
    <citation type="submission" date="2020-05" db="EMBL/GenBank/DDBJ databases">
        <title>Phylogenomic resolution of chytrid fungi.</title>
        <authorList>
            <person name="Stajich J.E."/>
            <person name="Amses K."/>
            <person name="Simmons R."/>
            <person name="Seto K."/>
            <person name="Myers J."/>
            <person name="Bonds A."/>
            <person name="Quandt C.A."/>
            <person name="Barry K."/>
            <person name="Liu P."/>
            <person name="Grigoriev I."/>
            <person name="Longcore J.E."/>
            <person name="James T.Y."/>
        </authorList>
    </citation>
    <scope>NUCLEOTIDE SEQUENCE</scope>
    <source>
        <strain evidence="2">JEL0379</strain>
    </source>
</reference>
<evidence type="ECO:0000313" key="3">
    <source>
        <dbReference type="Proteomes" id="UP001212152"/>
    </source>
</evidence>
<feature type="signal peptide" evidence="1">
    <location>
        <begin position="1"/>
        <end position="21"/>
    </location>
</feature>
<sequence>MRASIATMAALIAILDSTAHAAAVKPSIACYSGPKNGEAVHTGLLSVLGGSDNLLGLDKHKNVVALKYASLAKNFTITFQVCPDLGKINVQAPPGKNAYTDQHMGRIYVKKTNDIPAGSCLTVTNPQNATTASKPNVYLKVDKCSSDTEPAADQIFSHGFVDNGDSDFLLWVGDKNTPCHNYGFGWKTTGSPDNNIVTNKPGRAQLECMKNPKAVALQYYSPNN</sequence>
<proteinExistence type="predicted"/>
<evidence type="ECO:0000313" key="2">
    <source>
        <dbReference type="EMBL" id="KAJ3183110.1"/>
    </source>
</evidence>
<feature type="chain" id="PRO_5042184417" evidence="1">
    <location>
        <begin position="22"/>
        <end position="224"/>
    </location>
</feature>